<dbReference type="EMBL" id="QASA01000001">
    <property type="protein sequence ID" value="RDC66545.1"/>
    <property type="molecule type" value="Genomic_DNA"/>
</dbReference>
<reference evidence="1 2" key="1">
    <citation type="submission" date="2018-04" db="EMBL/GenBank/DDBJ databases">
        <title>Adhaeribacter sp. HMF7616 genome sequencing and assembly.</title>
        <authorList>
            <person name="Kang H."/>
            <person name="Kang J."/>
            <person name="Cha I."/>
            <person name="Kim H."/>
            <person name="Joh K."/>
        </authorList>
    </citation>
    <scope>NUCLEOTIDE SEQUENCE [LARGE SCALE GENOMIC DNA]</scope>
    <source>
        <strain evidence="1 2">HMF7616</strain>
    </source>
</reference>
<dbReference type="Proteomes" id="UP000253919">
    <property type="component" value="Unassembled WGS sequence"/>
</dbReference>
<proteinExistence type="predicted"/>
<comment type="caution">
    <text evidence="1">The sequence shown here is derived from an EMBL/GenBank/DDBJ whole genome shotgun (WGS) entry which is preliminary data.</text>
</comment>
<evidence type="ECO:0000313" key="2">
    <source>
        <dbReference type="Proteomes" id="UP000253919"/>
    </source>
</evidence>
<evidence type="ECO:0000313" key="1">
    <source>
        <dbReference type="EMBL" id="RDC66545.1"/>
    </source>
</evidence>
<dbReference type="AlphaFoldDB" id="A0A369QSB8"/>
<accession>A0A369QSB8</accession>
<sequence>MQPNSEEFLQCLLKQNYAILEQYSSEIEESRVEEERVEEILVQVKNIAVSSMRWLLDLIPHNSDPMQSECLESSLNYLQYALVETKAPTPSRRKVLKQVLYHSKMALLSFYGWWQLVSPDSLL</sequence>
<gene>
    <name evidence="1" type="ORF">AHMF7616_05176</name>
</gene>
<organism evidence="1 2">
    <name type="scientific">Adhaeribacter pallidiroseus</name>
    <dbReference type="NCBI Taxonomy" id="2072847"/>
    <lineage>
        <taxon>Bacteria</taxon>
        <taxon>Pseudomonadati</taxon>
        <taxon>Bacteroidota</taxon>
        <taxon>Cytophagia</taxon>
        <taxon>Cytophagales</taxon>
        <taxon>Hymenobacteraceae</taxon>
        <taxon>Adhaeribacter</taxon>
    </lineage>
</organism>
<keyword evidence="2" id="KW-1185">Reference proteome</keyword>
<dbReference type="RefSeq" id="WP_115375392.1">
    <property type="nucleotide sequence ID" value="NZ_QASA01000001.1"/>
</dbReference>
<protein>
    <submittedName>
        <fullName evidence="1">Uncharacterized protein</fullName>
    </submittedName>
</protein>
<name>A0A369QSB8_9BACT</name>